<evidence type="ECO:0000313" key="5">
    <source>
        <dbReference type="Proteomes" id="UP000196027"/>
    </source>
</evidence>
<feature type="domain" description="Solute-binding protein family 3/N-terminal" evidence="3">
    <location>
        <begin position="46"/>
        <end position="262"/>
    </location>
</feature>
<accession>A0A1Y0IHS2</accession>
<protein>
    <submittedName>
        <fullName evidence="4">Amino acid ABC transporter periplasmic protein</fullName>
    </submittedName>
</protein>
<dbReference type="KEGG" id="ome:OLMES_4946"/>
<dbReference type="InterPro" id="IPR001638">
    <property type="entry name" value="Solute-binding_3/MltF_N"/>
</dbReference>
<dbReference type="OrthoDB" id="5763510at2"/>
<dbReference type="PANTHER" id="PTHR35936:SF25">
    <property type="entry name" value="ABC TRANSPORTER SUBSTRATE-BINDING PROTEIN"/>
    <property type="match status" value="1"/>
</dbReference>
<organism evidence="4 5">
    <name type="scientific">Oleiphilus messinensis</name>
    <dbReference type="NCBI Taxonomy" id="141451"/>
    <lineage>
        <taxon>Bacteria</taxon>
        <taxon>Pseudomonadati</taxon>
        <taxon>Pseudomonadota</taxon>
        <taxon>Gammaproteobacteria</taxon>
        <taxon>Oceanospirillales</taxon>
        <taxon>Oleiphilaceae</taxon>
        <taxon>Oleiphilus</taxon>
    </lineage>
</organism>
<dbReference type="AlphaFoldDB" id="A0A1Y0IHS2"/>
<dbReference type="EMBL" id="CP021425">
    <property type="protein sequence ID" value="ARU58934.1"/>
    <property type="molecule type" value="Genomic_DNA"/>
</dbReference>
<keyword evidence="2" id="KW-0732">Signal</keyword>
<reference evidence="4 5" key="1">
    <citation type="submission" date="2017-05" db="EMBL/GenBank/DDBJ databases">
        <title>Genomic insights into alkan degradation activity of Oleiphilus messinensis.</title>
        <authorList>
            <person name="Kozyavkin S.A."/>
            <person name="Slesarev A.I."/>
            <person name="Golyshin P.N."/>
            <person name="Korzhenkov A."/>
            <person name="Golyshina O.N."/>
            <person name="Toshchakov S.V."/>
        </authorList>
    </citation>
    <scope>NUCLEOTIDE SEQUENCE [LARGE SCALE GENOMIC DNA]</scope>
    <source>
        <strain evidence="4 5">ME102</strain>
    </source>
</reference>
<dbReference type="Pfam" id="PF00497">
    <property type="entry name" value="SBP_bac_3"/>
    <property type="match status" value="1"/>
</dbReference>
<keyword evidence="5" id="KW-1185">Reference proteome</keyword>
<dbReference type="Gene3D" id="3.40.190.10">
    <property type="entry name" value="Periplasmic binding protein-like II"/>
    <property type="match status" value="2"/>
</dbReference>
<evidence type="ECO:0000259" key="3">
    <source>
        <dbReference type="Pfam" id="PF00497"/>
    </source>
</evidence>
<dbReference type="SUPFAM" id="SSF53850">
    <property type="entry name" value="Periplasmic binding protein-like II"/>
    <property type="match status" value="1"/>
</dbReference>
<dbReference type="RefSeq" id="WP_087463657.1">
    <property type="nucleotide sequence ID" value="NZ_CP021425.1"/>
</dbReference>
<proteinExistence type="inferred from homology"/>
<evidence type="ECO:0000256" key="2">
    <source>
        <dbReference type="ARBA" id="ARBA00022729"/>
    </source>
</evidence>
<evidence type="ECO:0000313" key="4">
    <source>
        <dbReference type="EMBL" id="ARU58934.1"/>
    </source>
</evidence>
<evidence type="ECO:0000256" key="1">
    <source>
        <dbReference type="ARBA" id="ARBA00010333"/>
    </source>
</evidence>
<name>A0A1Y0IHS2_9GAMM</name>
<dbReference type="Proteomes" id="UP000196027">
    <property type="component" value="Chromosome"/>
</dbReference>
<comment type="similarity">
    <text evidence="1">Belongs to the bacterial solute-binding protein 3 family.</text>
</comment>
<dbReference type="PANTHER" id="PTHR35936">
    <property type="entry name" value="MEMBRANE-BOUND LYTIC MUREIN TRANSGLYCOSYLASE F"/>
    <property type="match status" value="1"/>
</dbReference>
<sequence>MALDFLTKEQRRFTLRCCLVLVLTFQALFFSGYSGATETVRIASGEWPPYLSQDLIGYGVSSQLVTAAFKAAGLGVEYAFFPWNRSFASALKGQFDATIGWERTPDRERDFWFSARPILVEQTVLFYLQDNPALKQGIWQADRSRKLLVGTTLGYEYGQKLFDGESQGYFVIYPSPTDELNLKLLVNRRIDLFPIDRLVGIDMMKKHFSNALHNVRYDPEPLRVVELYLLISKNTTRGEWLKARFDEGMNILDQKGVLNEYFEEAHIVPR</sequence>
<gene>
    <name evidence="4" type="ORF">OLMES_4946</name>
</gene>